<feature type="transmembrane region" description="Helical" evidence="7">
    <location>
        <begin position="39"/>
        <end position="66"/>
    </location>
</feature>
<keyword evidence="1 6" id="KW-0645">Protease</keyword>
<feature type="domain" description="Peptidase M48" evidence="8">
    <location>
        <begin position="121"/>
        <end position="201"/>
    </location>
</feature>
<dbReference type="GO" id="GO:0046872">
    <property type="term" value="F:metal ion binding"/>
    <property type="evidence" value="ECO:0007669"/>
    <property type="project" value="UniProtKB-KW"/>
</dbReference>
<accession>A0A132PCW0</accession>
<dbReference type="Proteomes" id="UP000070612">
    <property type="component" value="Unassembled WGS sequence"/>
</dbReference>
<evidence type="ECO:0000256" key="4">
    <source>
        <dbReference type="ARBA" id="ARBA00022833"/>
    </source>
</evidence>
<feature type="transmembrane region" description="Helical" evidence="7">
    <location>
        <begin position="86"/>
        <end position="110"/>
    </location>
</feature>
<keyword evidence="10" id="KW-1185">Reference proteome</keyword>
<dbReference type="CDD" id="cd07326">
    <property type="entry name" value="M56_BlaR1_MecR1_like"/>
    <property type="match status" value="1"/>
</dbReference>
<evidence type="ECO:0000256" key="3">
    <source>
        <dbReference type="ARBA" id="ARBA00022801"/>
    </source>
</evidence>
<dbReference type="RefSeq" id="WP_067857882.1">
    <property type="nucleotide sequence ID" value="NZ_LGTW01000030.1"/>
</dbReference>
<comment type="cofactor">
    <cofactor evidence="6">
        <name>Zn(2+)</name>
        <dbReference type="ChEBI" id="CHEBI:29105"/>
    </cofactor>
    <text evidence="6">Binds 1 zinc ion per subunit.</text>
</comment>
<dbReference type="InterPro" id="IPR052173">
    <property type="entry name" value="Beta-lactam_resp_regulator"/>
</dbReference>
<dbReference type="InterPro" id="IPR001915">
    <property type="entry name" value="Peptidase_M48"/>
</dbReference>
<proteinExistence type="inferred from homology"/>
<dbReference type="PATRIC" id="fig|59750.3.peg.4743"/>
<evidence type="ECO:0000256" key="5">
    <source>
        <dbReference type="ARBA" id="ARBA00023049"/>
    </source>
</evidence>
<protein>
    <submittedName>
        <fullName evidence="9">Peptidase M56</fullName>
    </submittedName>
</protein>
<comment type="caution">
    <text evidence="9">The sequence shown here is derived from an EMBL/GenBank/DDBJ whole genome shotgun (WGS) entry which is preliminary data.</text>
</comment>
<keyword evidence="4 6" id="KW-0862">Zinc</keyword>
<dbReference type="GO" id="GO:0004222">
    <property type="term" value="F:metalloendopeptidase activity"/>
    <property type="evidence" value="ECO:0007669"/>
    <property type="project" value="InterPro"/>
</dbReference>
<dbReference type="Pfam" id="PF01435">
    <property type="entry name" value="Peptidase_M48"/>
    <property type="match status" value="1"/>
</dbReference>
<keyword evidence="3 6" id="KW-0378">Hydrolase</keyword>
<keyword evidence="7" id="KW-1133">Transmembrane helix</keyword>
<comment type="similarity">
    <text evidence="6">Belongs to the peptidase M48 family.</text>
</comment>
<reference evidence="9 10" key="1">
    <citation type="submission" date="2015-07" db="EMBL/GenBank/DDBJ databases">
        <title>A draft genome sequence of Mycobacterium wolinskyi.</title>
        <authorList>
            <person name="de Man T.J."/>
            <person name="Perry K.A."/>
            <person name="Coulliette A.D."/>
            <person name="Jensen B."/>
            <person name="Toney N.C."/>
            <person name="Limbago B.M."/>
            <person name="Noble-Wang J."/>
        </authorList>
    </citation>
    <scope>NUCLEOTIDE SEQUENCE [LARGE SCALE GENOMIC DNA]</scope>
    <source>
        <strain evidence="9 10">CDC_01</strain>
    </source>
</reference>
<evidence type="ECO:0000256" key="2">
    <source>
        <dbReference type="ARBA" id="ARBA00022723"/>
    </source>
</evidence>
<dbReference type="PANTHER" id="PTHR34978">
    <property type="entry name" value="POSSIBLE SENSOR-TRANSDUCER PROTEIN BLAR"/>
    <property type="match status" value="1"/>
</dbReference>
<evidence type="ECO:0000313" key="10">
    <source>
        <dbReference type="Proteomes" id="UP000070612"/>
    </source>
</evidence>
<gene>
    <name evidence="9" type="ORF">AFM11_32085</name>
</gene>
<name>A0A132PCW0_9MYCO</name>
<keyword evidence="7" id="KW-0812">Transmembrane</keyword>
<dbReference type="Gene3D" id="3.30.2010.10">
    <property type="entry name" value="Metalloproteases ('zincins'), catalytic domain"/>
    <property type="match status" value="1"/>
</dbReference>
<evidence type="ECO:0000259" key="8">
    <source>
        <dbReference type="Pfam" id="PF01435"/>
    </source>
</evidence>
<evidence type="ECO:0000256" key="1">
    <source>
        <dbReference type="ARBA" id="ARBA00022670"/>
    </source>
</evidence>
<sequence length="310" mass="32660">MNAVTFLLVYAVALSWLAPAVLTSPMLTDVHPRLSMSGWLVAVASALFAWSAALVILVVGAVHSLATHTALTFCVETLGITDAVHLSSTVATVLVVVLLTLTAGVALYTARRVIVALLKTRRSNCQHAEAVRIVGRPTEDADVVVITADQPTAYCVSSGRRSAIVLTTGALDLLNPAQLAAVLAHERAHLRGRHHHIVATLNALSAALPRLPLMRAAAHSVPALLEMCADDASTRTYGRAPLLASLVALSTRHRLPDGALAAAGTAVMDRALRLMQPPRTTFWHPQALAMSVVVLATLTAPGLAFMLCTL</sequence>
<keyword evidence="7" id="KW-0472">Membrane</keyword>
<dbReference type="GO" id="GO:0006508">
    <property type="term" value="P:proteolysis"/>
    <property type="evidence" value="ECO:0007669"/>
    <property type="project" value="UniProtKB-KW"/>
</dbReference>
<dbReference type="AlphaFoldDB" id="A0A132PCW0"/>
<feature type="transmembrane region" description="Helical" evidence="7">
    <location>
        <begin position="287"/>
        <end position="307"/>
    </location>
</feature>
<keyword evidence="2" id="KW-0479">Metal-binding</keyword>
<evidence type="ECO:0000256" key="6">
    <source>
        <dbReference type="RuleBase" id="RU003983"/>
    </source>
</evidence>
<dbReference type="STRING" id="59750.AWC31_31765"/>
<dbReference type="EMBL" id="LGTW01000030">
    <property type="protein sequence ID" value="KWX20181.1"/>
    <property type="molecule type" value="Genomic_DNA"/>
</dbReference>
<evidence type="ECO:0000256" key="7">
    <source>
        <dbReference type="SAM" id="Phobius"/>
    </source>
</evidence>
<keyword evidence="5 6" id="KW-0482">Metalloprotease</keyword>
<organism evidence="9 10">
    <name type="scientific">Mycolicibacterium wolinskyi</name>
    <dbReference type="NCBI Taxonomy" id="59750"/>
    <lineage>
        <taxon>Bacteria</taxon>
        <taxon>Bacillati</taxon>
        <taxon>Actinomycetota</taxon>
        <taxon>Actinomycetes</taxon>
        <taxon>Mycobacteriales</taxon>
        <taxon>Mycobacteriaceae</taxon>
        <taxon>Mycolicibacterium</taxon>
    </lineage>
</organism>
<dbReference type="PANTHER" id="PTHR34978:SF3">
    <property type="entry name" value="SLR0241 PROTEIN"/>
    <property type="match status" value="1"/>
</dbReference>
<feature type="transmembrane region" description="Helical" evidence="7">
    <location>
        <begin position="6"/>
        <end position="27"/>
    </location>
</feature>
<evidence type="ECO:0000313" key="9">
    <source>
        <dbReference type="EMBL" id="KWX20181.1"/>
    </source>
</evidence>